<evidence type="ECO:0000313" key="1">
    <source>
        <dbReference type="EMBL" id="EHO50024.1"/>
    </source>
</evidence>
<organism evidence="1 2">
    <name type="scientific">Lentilactobacillus kisonensis F0435</name>
    <dbReference type="NCBI Taxonomy" id="797516"/>
    <lineage>
        <taxon>Bacteria</taxon>
        <taxon>Bacillati</taxon>
        <taxon>Bacillota</taxon>
        <taxon>Bacilli</taxon>
        <taxon>Lactobacillales</taxon>
        <taxon>Lactobacillaceae</taxon>
        <taxon>Lentilactobacillus</taxon>
    </lineage>
</organism>
<dbReference type="Proteomes" id="UP000005025">
    <property type="component" value="Unassembled WGS sequence"/>
</dbReference>
<name>H1LHY9_9LACO</name>
<dbReference type="HOGENOM" id="CLU_3253231_0_0_9"/>
<dbReference type="AlphaFoldDB" id="H1LHY9"/>
<proteinExistence type="predicted"/>
<sequence>MLGGACFCNVAKNEIPGFCQSTSAMDNPLILRDIYARIVFPP</sequence>
<protein>
    <submittedName>
        <fullName evidence="1">Uncharacterized protein</fullName>
    </submittedName>
</protein>
<dbReference type="EMBL" id="AGRJ01000200">
    <property type="protein sequence ID" value="EHO50024.1"/>
    <property type="molecule type" value="Genomic_DNA"/>
</dbReference>
<accession>H1LHY9</accession>
<reference evidence="1 2" key="1">
    <citation type="submission" date="2011-09" db="EMBL/GenBank/DDBJ databases">
        <authorList>
            <person name="Weinstock G."/>
            <person name="Sodergren E."/>
            <person name="Clifton S."/>
            <person name="Fulton L."/>
            <person name="Fulton B."/>
            <person name="Courtney L."/>
            <person name="Fronick C."/>
            <person name="Harrison M."/>
            <person name="Strong C."/>
            <person name="Farmer C."/>
            <person name="Delahaunty K."/>
            <person name="Markovic C."/>
            <person name="Hall O."/>
            <person name="Minx P."/>
            <person name="Tomlinson C."/>
            <person name="Mitreva M."/>
            <person name="Hou S."/>
            <person name="Chen J."/>
            <person name="Wollam A."/>
            <person name="Pepin K.H."/>
            <person name="Johnson M."/>
            <person name="Bhonagiri V."/>
            <person name="Zhang X."/>
            <person name="Suruliraj S."/>
            <person name="Warren W."/>
            <person name="Chinwalla A."/>
            <person name="Mardis E.R."/>
            <person name="Wilson R.K."/>
        </authorList>
    </citation>
    <scope>NUCLEOTIDE SEQUENCE [LARGE SCALE GENOMIC DNA]</scope>
    <source>
        <strain evidence="1 2">F0435</strain>
    </source>
</reference>
<evidence type="ECO:0000313" key="2">
    <source>
        <dbReference type="Proteomes" id="UP000005025"/>
    </source>
</evidence>
<comment type="caution">
    <text evidence="1">The sequence shown here is derived from an EMBL/GenBank/DDBJ whole genome shotgun (WGS) entry which is preliminary data.</text>
</comment>
<gene>
    <name evidence="1" type="ORF">HMPREF9104_02230</name>
</gene>
<dbReference type="STRING" id="797516.HMPREF9104_02230"/>